<keyword evidence="2" id="KW-0732">Signal</keyword>
<name>A0ABR2UA98_9ROSI</name>
<feature type="chain" id="PRO_5045325155" evidence="2">
    <location>
        <begin position="27"/>
        <end position="258"/>
    </location>
</feature>
<keyword evidence="4" id="KW-1185">Reference proteome</keyword>
<protein>
    <submittedName>
        <fullName evidence="3">Uncharacterized protein</fullName>
    </submittedName>
</protein>
<gene>
    <name evidence="3" type="ORF">V6N11_052500</name>
</gene>
<sequence length="258" mass="29571">MRSWNSSAFLFFVSLPFFLLVSPSSSSIDSQHERIRHRVLMSFKEISKETNHTFDCSPSGPCVPCLYSEKSDKKYRCSETGYRIPFKCVETDDDSKAENKQKTEKDRVGHKPTSPIEAVYLQLMKRSYQYSVLRELFLAYCSLVVQLYSYEESGPLPCLEFLQGGSNLTLGFDLGALSYETTSSELADMHFADVHFGSAMLSTFWLKEVLIVQPTLWCWRVVESTDSFVRVQICFMFSFGCNLMFLPAINLLMVTSWL</sequence>
<keyword evidence="1" id="KW-0812">Transmembrane</keyword>
<evidence type="ECO:0000256" key="2">
    <source>
        <dbReference type="SAM" id="SignalP"/>
    </source>
</evidence>
<keyword evidence="1" id="KW-0472">Membrane</keyword>
<evidence type="ECO:0000313" key="3">
    <source>
        <dbReference type="EMBL" id="KAK9046615.1"/>
    </source>
</evidence>
<evidence type="ECO:0000313" key="4">
    <source>
        <dbReference type="Proteomes" id="UP001396334"/>
    </source>
</evidence>
<feature type="transmembrane region" description="Helical" evidence="1">
    <location>
        <begin position="235"/>
        <end position="254"/>
    </location>
</feature>
<proteinExistence type="predicted"/>
<dbReference type="PANTHER" id="PTHR36336">
    <property type="entry name" value="OS09G0560400 PROTEIN"/>
    <property type="match status" value="1"/>
</dbReference>
<keyword evidence="1" id="KW-1133">Transmembrane helix</keyword>
<reference evidence="3 4" key="1">
    <citation type="journal article" date="2024" name="G3 (Bethesda)">
        <title>Genome assembly of Hibiscus sabdariffa L. provides insights into metabolisms of medicinal natural products.</title>
        <authorList>
            <person name="Kim T."/>
        </authorList>
    </citation>
    <scope>NUCLEOTIDE SEQUENCE [LARGE SCALE GENOMIC DNA]</scope>
    <source>
        <strain evidence="3">TK-2024</strain>
        <tissue evidence="3">Old leaves</tissue>
    </source>
</reference>
<dbReference type="PANTHER" id="PTHR36336:SF1">
    <property type="entry name" value="OS09G0560400 PROTEIN"/>
    <property type="match status" value="1"/>
</dbReference>
<organism evidence="3 4">
    <name type="scientific">Hibiscus sabdariffa</name>
    <name type="common">roselle</name>
    <dbReference type="NCBI Taxonomy" id="183260"/>
    <lineage>
        <taxon>Eukaryota</taxon>
        <taxon>Viridiplantae</taxon>
        <taxon>Streptophyta</taxon>
        <taxon>Embryophyta</taxon>
        <taxon>Tracheophyta</taxon>
        <taxon>Spermatophyta</taxon>
        <taxon>Magnoliopsida</taxon>
        <taxon>eudicotyledons</taxon>
        <taxon>Gunneridae</taxon>
        <taxon>Pentapetalae</taxon>
        <taxon>rosids</taxon>
        <taxon>malvids</taxon>
        <taxon>Malvales</taxon>
        <taxon>Malvaceae</taxon>
        <taxon>Malvoideae</taxon>
        <taxon>Hibiscus</taxon>
    </lineage>
</organism>
<comment type="caution">
    <text evidence="3">The sequence shown here is derived from an EMBL/GenBank/DDBJ whole genome shotgun (WGS) entry which is preliminary data.</text>
</comment>
<accession>A0ABR2UA98</accession>
<dbReference type="Proteomes" id="UP001396334">
    <property type="component" value="Unassembled WGS sequence"/>
</dbReference>
<feature type="signal peptide" evidence="2">
    <location>
        <begin position="1"/>
        <end position="26"/>
    </location>
</feature>
<evidence type="ECO:0000256" key="1">
    <source>
        <dbReference type="SAM" id="Phobius"/>
    </source>
</evidence>
<dbReference type="EMBL" id="JBBPBN010000001">
    <property type="protein sequence ID" value="KAK9046615.1"/>
    <property type="molecule type" value="Genomic_DNA"/>
</dbReference>